<dbReference type="EMBL" id="BAAAQY010000001">
    <property type="protein sequence ID" value="GAA2224038.1"/>
    <property type="molecule type" value="Genomic_DNA"/>
</dbReference>
<reference evidence="2 3" key="1">
    <citation type="journal article" date="2019" name="Int. J. Syst. Evol. Microbiol.">
        <title>The Global Catalogue of Microorganisms (GCM) 10K type strain sequencing project: providing services to taxonomists for standard genome sequencing and annotation.</title>
        <authorList>
            <consortium name="The Broad Institute Genomics Platform"/>
            <consortium name="The Broad Institute Genome Sequencing Center for Infectious Disease"/>
            <person name="Wu L."/>
            <person name="Ma J."/>
        </authorList>
    </citation>
    <scope>NUCLEOTIDE SEQUENCE [LARGE SCALE GENOMIC DNA]</scope>
    <source>
        <strain evidence="2 3">JCM 16117</strain>
    </source>
</reference>
<sequence>MSLIAMPVAGTTAVEPIRWSTPETKLWVGTRAGEYAGMIEYVDGHFVVVGATGRSLGSWSDLAQAMTAAESGRGGHRVSDALLSNVALASAAVAVSIAGLGLTMLAA</sequence>
<keyword evidence="1" id="KW-0812">Transmembrane</keyword>
<evidence type="ECO:0000313" key="3">
    <source>
        <dbReference type="Proteomes" id="UP001500929"/>
    </source>
</evidence>
<name>A0ABN3D8E7_9MICO</name>
<dbReference type="RefSeq" id="WP_259477649.1">
    <property type="nucleotide sequence ID" value="NZ_BAAAQY010000001.1"/>
</dbReference>
<keyword evidence="1" id="KW-1133">Transmembrane helix</keyword>
<protein>
    <submittedName>
        <fullName evidence="2">Uncharacterized protein</fullName>
    </submittedName>
</protein>
<comment type="caution">
    <text evidence="2">The sequence shown here is derived from an EMBL/GenBank/DDBJ whole genome shotgun (WGS) entry which is preliminary data.</text>
</comment>
<keyword evidence="3" id="KW-1185">Reference proteome</keyword>
<keyword evidence="1" id="KW-0472">Membrane</keyword>
<proteinExistence type="predicted"/>
<gene>
    <name evidence="2" type="ORF">GCM10009851_04160</name>
</gene>
<evidence type="ECO:0000313" key="2">
    <source>
        <dbReference type="EMBL" id="GAA2224038.1"/>
    </source>
</evidence>
<evidence type="ECO:0000256" key="1">
    <source>
        <dbReference type="SAM" id="Phobius"/>
    </source>
</evidence>
<organism evidence="2 3">
    <name type="scientific">Herbiconiux moechotypicola</name>
    <dbReference type="NCBI Taxonomy" id="637393"/>
    <lineage>
        <taxon>Bacteria</taxon>
        <taxon>Bacillati</taxon>
        <taxon>Actinomycetota</taxon>
        <taxon>Actinomycetes</taxon>
        <taxon>Micrococcales</taxon>
        <taxon>Microbacteriaceae</taxon>
        <taxon>Herbiconiux</taxon>
    </lineage>
</organism>
<dbReference type="Proteomes" id="UP001500929">
    <property type="component" value="Unassembled WGS sequence"/>
</dbReference>
<accession>A0ABN3D8E7</accession>
<feature type="transmembrane region" description="Helical" evidence="1">
    <location>
        <begin position="82"/>
        <end position="106"/>
    </location>
</feature>